<comment type="caution">
    <text evidence="8">Lacks conserved residue(s) required for the propagation of feature annotation.</text>
</comment>
<feature type="domain" description="Gcp-like" evidence="9">
    <location>
        <begin position="30"/>
        <end position="79"/>
    </location>
</feature>
<evidence type="ECO:0000256" key="3">
    <source>
        <dbReference type="ARBA" id="ARBA00022694"/>
    </source>
</evidence>
<feature type="binding site" evidence="8">
    <location>
        <position position="334"/>
    </location>
    <ligand>
        <name>substrate</name>
    </ligand>
</feature>
<dbReference type="PROSITE" id="PS01016">
    <property type="entry name" value="GLYCOPROTEASE"/>
    <property type="match status" value="1"/>
</dbReference>
<dbReference type="InterPro" id="IPR043129">
    <property type="entry name" value="ATPase_NBD"/>
</dbReference>
<feature type="domain" description="Gcp-like" evidence="9">
    <location>
        <begin position="113"/>
        <end position="372"/>
    </location>
</feature>
<dbReference type="PANTHER" id="PTHR11735">
    <property type="entry name" value="TRNA N6-ADENOSINE THREONYLCARBAMOYLTRANSFERASE"/>
    <property type="match status" value="1"/>
</dbReference>
<dbReference type="InterPro" id="IPR000905">
    <property type="entry name" value="Gcp-like_dom"/>
</dbReference>
<evidence type="ECO:0000256" key="7">
    <source>
        <dbReference type="ARBA" id="ARBA00048117"/>
    </source>
</evidence>
<dbReference type="Proteomes" id="UP000178815">
    <property type="component" value="Unassembled WGS sequence"/>
</dbReference>
<accession>A0A1F6CH95</accession>
<dbReference type="InterPro" id="IPR017860">
    <property type="entry name" value="Peptidase_M22_CS"/>
</dbReference>
<evidence type="ECO:0000256" key="2">
    <source>
        <dbReference type="ARBA" id="ARBA00022679"/>
    </source>
</evidence>
<dbReference type="PRINTS" id="PR00789">
    <property type="entry name" value="OSIALOPTASE"/>
</dbReference>
<evidence type="ECO:0000259" key="9">
    <source>
        <dbReference type="Pfam" id="PF00814"/>
    </source>
</evidence>
<name>A0A1F6CH95_9BACT</name>
<keyword evidence="3 8" id="KW-0819">tRNA processing</keyword>
<evidence type="ECO:0000313" key="11">
    <source>
        <dbReference type="Proteomes" id="UP000178815"/>
    </source>
</evidence>
<comment type="function">
    <text evidence="8">Required for the formation of a threonylcarbamoyl group on adenosine at position 37 (t(6)A37) in tRNAs that read codons beginning with adenine. Is involved in the transfer of the threonylcarbamoyl moiety of threonylcarbamoyl-AMP (TC-AMP) to the N6 group of A37, together with TsaE and TsaB. TsaD likely plays a direct catalytic role in this reaction.</text>
</comment>
<protein>
    <recommendedName>
        <fullName evidence="8">tRNA N6-adenosine threonylcarbamoyltransferase</fullName>
        <ecNumber evidence="8">2.3.1.234</ecNumber>
    </recommendedName>
    <alternativeName>
        <fullName evidence="8">N6-L-threonylcarbamoyladenine synthase</fullName>
        <shortName evidence="8">t(6)A synthase</shortName>
    </alternativeName>
    <alternativeName>
        <fullName evidence="8">t(6)A37 threonylcarbamoyladenosine biosynthesis protein TsaD</fullName>
    </alternativeName>
    <alternativeName>
        <fullName evidence="8">tRNA threonylcarbamoyladenosine biosynthesis protein TsaD</fullName>
    </alternativeName>
</protein>
<evidence type="ECO:0000256" key="8">
    <source>
        <dbReference type="HAMAP-Rule" id="MF_01445"/>
    </source>
</evidence>
<proteinExistence type="inferred from homology"/>
<gene>
    <name evidence="8" type="primary">tsaD</name>
    <name evidence="10" type="ORF">A2678_03530</name>
</gene>
<keyword evidence="6 8" id="KW-0012">Acyltransferase</keyword>
<reference evidence="10 11" key="1">
    <citation type="journal article" date="2016" name="Nat. Commun.">
        <title>Thousands of microbial genomes shed light on interconnected biogeochemical processes in an aquifer system.</title>
        <authorList>
            <person name="Anantharaman K."/>
            <person name="Brown C.T."/>
            <person name="Hug L.A."/>
            <person name="Sharon I."/>
            <person name="Castelle C.J."/>
            <person name="Probst A.J."/>
            <person name="Thomas B.C."/>
            <person name="Singh A."/>
            <person name="Wilkins M.J."/>
            <person name="Karaoz U."/>
            <person name="Brodie E.L."/>
            <person name="Williams K.H."/>
            <person name="Hubbard S.S."/>
            <person name="Banfield J.F."/>
        </authorList>
    </citation>
    <scope>NUCLEOTIDE SEQUENCE [LARGE SCALE GENOMIC DNA]</scope>
</reference>
<dbReference type="Gene3D" id="3.30.420.40">
    <property type="match status" value="3"/>
</dbReference>
<dbReference type="InterPro" id="IPR022450">
    <property type="entry name" value="TsaD"/>
</dbReference>
<keyword evidence="1 8" id="KW-0963">Cytoplasm</keyword>
<evidence type="ECO:0000256" key="4">
    <source>
        <dbReference type="ARBA" id="ARBA00022723"/>
    </source>
</evidence>
<evidence type="ECO:0000256" key="6">
    <source>
        <dbReference type="ARBA" id="ARBA00023315"/>
    </source>
</evidence>
<sequence>MKILAIETSCDETAIAILECARNENRAEFTILGNTLLSQIEIHKQYGGVFPALAKREHAKNLVPILEAALEEAELLCEDKQEIPDEMRARISELLARETGLAAAFLEFLGECEPPMIDAIAVTSGPGLEPALWVGINFAKALALLWNKPLVAVNHMEGHIMAALAPQQDGPLVIEDVAMPVLALLISGGHTELVLMKDWLTYELIGQTRDDAVGEAFDKVARMLELPYPGGPEISRLAESVRSNLNSDSQGSTLEFKLPRPMIHDANCDFSFAGLKTAVLNLLKKYPSITEEQKMLVAHEFENAVADVLWKKTSRALEETGAQTLVIGGGVSANTQIRRVFTAQIAADGEHPHVSLRIPAASLTTDNAIMIGLAGYFRALRKEFADPVTIKANGNLHLS</sequence>
<keyword evidence="2 8" id="KW-0808">Transferase</keyword>
<feature type="binding site" evidence="8">
    <location>
        <position position="155"/>
    </location>
    <ligand>
        <name>Fe cation</name>
        <dbReference type="ChEBI" id="CHEBI:24875"/>
    </ligand>
</feature>
<dbReference type="InterPro" id="IPR017861">
    <property type="entry name" value="KAE1/TsaD"/>
</dbReference>
<feature type="binding site" evidence="8">
    <location>
        <position position="366"/>
    </location>
    <ligand>
        <name>Fe cation</name>
        <dbReference type="ChEBI" id="CHEBI:24875"/>
    </ligand>
</feature>
<comment type="cofactor">
    <cofactor evidence="8">
        <name>Fe(2+)</name>
        <dbReference type="ChEBI" id="CHEBI:29033"/>
    </cofactor>
    <text evidence="8">Binds 1 Fe(2+) ion per subunit.</text>
</comment>
<dbReference type="PROSITE" id="PS50007">
    <property type="entry name" value="PIPLC_X_DOMAIN"/>
    <property type="match status" value="1"/>
</dbReference>
<dbReference type="EMBL" id="MFKU01000011">
    <property type="protein sequence ID" value="OGG48535.1"/>
    <property type="molecule type" value="Genomic_DNA"/>
</dbReference>
<dbReference type="SUPFAM" id="SSF53067">
    <property type="entry name" value="Actin-like ATPase domain"/>
    <property type="match status" value="2"/>
</dbReference>
<dbReference type="GO" id="GO:0005737">
    <property type="term" value="C:cytoplasm"/>
    <property type="evidence" value="ECO:0007669"/>
    <property type="project" value="UniProtKB-SubCell"/>
</dbReference>
<comment type="catalytic activity">
    <reaction evidence="7 8">
        <text>L-threonylcarbamoyladenylate + adenosine(37) in tRNA = N(6)-L-threonylcarbamoyladenosine(37) in tRNA + AMP + H(+)</text>
        <dbReference type="Rhea" id="RHEA:37059"/>
        <dbReference type="Rhea" id="RHEA-COMP:10162"/>
        <dbReference type="Rhea" id="RHEA-COMP:10163"/>
        <dbReference type="ChEBI" id="CHEBI:15378"/>
        <dbReference type="ChEBI" id="CHEBI:73682"/>
        <dbReference type="ChEBI" id="CHEBI:74411"/>
        <dbReference type="ChEBI" id="CHEBI:74418"/>
        <dbReference type="ChEBI" id="CHEBI:456215"/>
        <dbReference type="EC" id="2.3.1.234"/>
    </reaction>
</comment>
<keyword evidence="4 8" id="KW-0479">Metal-binding</keyword>
<dbReference type="HAMAP" id="MF_01445">
    <property type="entry name" value="TsaD"/>
    <property type="match status" value="1"/>
</dbReference>
<dbReference type="PANTHER" id="PTHR11735:SF6">
    <property type="entry name" value="TRNA N6-ADENOSINE THREONYLCARBAMOYLTRANSFERASE, MITOCHONDRIAL"/>
    <property type="match status" value="1"/>
</dbReference>
<evidence type="ECO:0000313" key="10">
    <source>
        <dbReference type="EMBL" id="OGG48535.1"/>
    </source>
</evidence>
<dbReference type="NCBIfam" id="TIGR00329">
    <property type="entry name" value="gcp_kae1"/>
    <property type="match status" value="1"/>
</dbReference>
<evidence type="ECO:0000256" key="1">
    <source>
        <dbReference type="ARBA" id="ARBA00022490"/>
    </source>
</evidence>
<comment type="similarity">
    <text evidence="8">Belongs to the KAE1 / TsaD family.</text>
</comment>
<keyword evidence="5 8" id="KW-0408">Iron</keyword>
<dbReference type="AlphaFoldDB" id="A0A1F6CH95"/>
<dbReference type="Pfam" id="PF00814">
    <property type="entry name" value="TsaD"/>
    <property type="match status" value="2"/>
</dbReference>
<feature type="binding site" evidence="8">
    <location>
        <position position="159"/>
    </location>
    <ligand>
        <name>Fe cation</name>
        <dbReference type="ChEBI" id="CHEBI:24875"/>
    </ligand>
</feature>
<dbReference type="GO" id="GO:0061711">
    <property type="term" value="F:tRNA N(6)-L-threonylcarbamoyladenine synthase activity"/>
    <property type="evidence" value="ECO:0007669"/>
    <property type="project" value="UniProtKB-EC"/>
</dbReference>
<dbReference type="GO" id="GO:0005506">
    <property type="term" value="F:iron ion binding"/>
    <property type="evidence" value="ECO:0007669"/>
    <property type="project" value="UniProtKB-UniRule"/>
</dbReference>
<feature type="binding site" evidence="8">
    <location>
        <position position="218"/>
    </location>
    <ligand>
        <name>substrate</name>
    </ligand>
</feature>
<comment type="subcellular location">
    <subcellularLocation>
        <location evidence="8">Cytoplasm</location>
    </subcellularLocation>
</comment>
<dbReference type="GO" id="GO:0002949">
    <property type="term" value="P:tRNA threonylcarbamoyladenosine modification"/>
    <property type="evidence" value="ECO:0007669"/>
    <property type="project" value="UniProtKB-UniRule"/>
</dbReference>
<dbReference type="STRING" id="1798481.A2678_03530"/>
<dbReference type="EC" id="2.3.1.234" evidence="8"/>
<feature type="binding site" evidence="8">
    <location>
        <position position="231"/>
    </location>
    <ligand>
        <name>substrate</name>
    </ligand>
</feature>
<comment type="caution">
    <text evidence="10">The sequence shown here is derived from an EMBL/GenBank/DDBJ whole genome shotgun (WGS) entry which is preliminary data.</text>
</comment>
<dbReference type="FunFam" id="3.30.420.40:FF:000040">
    <property type="entry name" value="tRNA N6-adenosine threonylcarbamoyltransferase"/>
    <property type="match status" value="1"/>
</dbReference>
<feature type="binding site" evidence="8">
    <location>
        <begin position="185"/>
        <end position="189"/>
    </location>
    <ligand>
        <name>substrate</name>
    </ligand>
</feature>
<evidence type="ECO:0000256" key="5">
    <source>
        <dbReference type="ARBA" id="ARBA00023004"/>
    </source>
</evidence>
<organism evidence="10 11">
    <name type="scientific">Candidatus Kaiserbacteria bacterium RIFCSPHIGHO2_01_FULL_53_31</name>
    <dbReference type="NCBI Taxonomy" id="1798481"/>
    <lineage>
        <taxon>Bacteria</taxon>
        <taxon>Candidatus Kaiseribacteriota</taxon>
    </lineage>
</organism>